<dbReference type="eggNOG" id="ENOG502SNTU">
    <property type="taxonomic scope" value="Eukaryota"/>
</dbReference>
<dbReference type="AlphaFoldDB" id="M3JUC5"/>
<comment type="caution">
    <text evidence="2">The sequence shown here is derived from an EMBL/GenBank/DDBJ whole genome shotgun (WGS) entry which is preliminary data.</text>
</comment>
<name>M3JUC5_CANMX</name>
<sequence>MFRLRNTYNLSKHISHFSYRIPIRSFGRSHVLLKDEKHKQNLRDLASALQSGTINGKAKKNDKEVDEDLKKKPNKKSRKSSKVSNEKHLAMLMEDAYRIISSMSDEQILMQVAFDGDKPFLSFRADGMIIRQLWFNEIPDTLDVLNPDDMAKVEEIYAKLEKLDADKTMHQNFFYKAHFNYNGIVIELDQYLKGMNAKFKQIRRGESLQYSPYSTIYEHISEGALYPYNVLGFDKSLAGLPLSQEPMKKVYPREFVQDLAQPGSTTIHLKKYDVNPQNSRAYDPNLDPRNIIPLKYLTQKSRKNTRDTRRDIINEQRVLHSLSTLTIVTSYNQFKLKYTNNPFKGIAKSLEEEVKTKVRLLNEKLKDALSAANITLLSPDDAMGKGDIATALRNFLHLVPATKIDGIQSYYISHGGFNIIPNYLTFTNHKKMSLRLRKKLHNHLFKTFLINLNPLLELQEKLTTMTEDEKLASRNAIIKDIRHIFDKRLNTNFNKIFTKREDSRKHVSMFKHDNLDGLDAIIFEPYADRRFKRIYWINNGDKRVKLFSRKGSAKVIRFTTVKEEYLTI</sequence>
<feature type="compositionally biased region" description="Basic residues" evidence="1">
    <location>
        <begin position="72"/>
        <end position="81"/>
    </location>
</feature>
<dbReference type="Proteomes" id="UP000011777">
    <property type="component" value="Unassembled WGS sequence"/>
</dbReference>
<keyword evidence="3" id="KW-1185">Reference proteome</keyword>
<feature type="region of interest" description="Disordered" evidence="1">
    <location>
        <begin position="56"/>
        <end position="84"/>
    </location>
</feature>
<dbReference type="OMA" id="CFKRIYW"/>
<reference evidence="2 3" key="1">
    <citation type="submission" date="2013-02" db="EMBL/GenBank/DDBJ databases">
        <title>Genome sequence of Candida maltosa Xu316, a potential industrial strain for xylitol and ethanol production.</title>
        <authorList>
            <person name="Yu J."/>
            <person name="Wang Q."/>
            <person name="Geng X."/>
            <person name="Bao W."/>
            <person name="He P."/>
            <person name="Cai J."/>
        </authorList>
    </citation>
    <scope>NUCLEOTIDE SEQUENCE [LARGE SCALE GENOMIC DNA]</scope>
    <source>
        <strain evidence="3">Xu316</strain>
    </source>
</reference>
<feature type="compositionally biased region" description="Basic and acidic residues" evidence="1">
    <location>
        <begin position="59"/>
        <end position="71"/>
    </location>
</feature>
<proteinExistence type="predicted"/>
<dbReference type="EMBL" id="AOGT01001992">
    <property type="protein sequence ID" value="EMG46475.1"/>
    <property type="molecule type" value="Genomic_DNA"/>
</dbReference>
<evidence type="ECO:0000256" key="1">
    <source>
        <dbReference type="SAM" id="MobiDB-lite"/>
    </source>
</evidence>
<dbReference type="HOGENOM" id="CLU_028091_0_0_1"/>
<protein>
    <submittedName>
        <fullName evidence="2">Uncharacterized protein</fullName>
    </submittedName>
</protein>
<gene>
    <name evidence="2" type="ORF">G210_3276</name>
</gene>
<accession>M3JUC5</accession>
<dbReference type="OrthoDB" id="4076777at2759"/>
<evidence type="ECO:0000313" key="2">
    <source>
        <dbReference type="EMBL" id="EMG46475.1"/>
    </source>
</evidence>
<organism evidence="2 3">
    <name type="scientific">Candida maltosa (strain Xu316)</name>
    <name type="common">Yeast</name>
    <dbReference type="NCBI Taxonomy" id="1245528"/>
    <lineage>
        <taxon>Eukaryota</taxon>
        <taxon>Fungi</taxon>
        <taxon>Dikarya</taxon>
        <taxon>Ascomycota</taxon>
        <taxon>Saccharomycotina</taxon>
        <taxon>Pichiomycetes</taxon>
        <taxon>Debaryomycetaceae</taxon>
        <taxon>Candida/Lodderomyces clade</taxon>
        <taxon>Candida</taxon>
    </lineage>
</organism>
<evidence type="ECO:0000313" key="3">
    <source>
        <dbReference type="Proteomes" id="UP000011777"/>
    </source>
</evidence>